<dbReference type="AlphaFoldDB" id="A0A7W8M9F5"/>
<dbReference type="NCBIfam" id="NF008352">
    <property type="entry name" value="PRK11139.1"/>
    <property type="match status" value="1"/>
</dbReference>
<feature type="domain" description="HTH lysR-type" evidence="5">
    <location>
        <begin position="8"/>
        <end position="65"/>
    </location>
</feature>
<dbReference type="PRINTS" id="PR00039">
    <property type="entry name" value="HTHLYSR"/>
</dbReference>
<dbReference type="Gene3D" id="3.40.190.10">
    <property type="entry name" value="Periplasmic binding protein-like II"/>
    <property type="match status" value="2"/>
</dbReference>
<dbReference type="InterPro" id="IPR005119">
    <property type="entry name" value="LysR_subst-bd"/>
</dbReference>
<dbReference type="PANTHER" id="PTHR30537">
    <property type="entry name" value="HTH-TYPE TRANSCRIPTIONAL REGULATOR"/>
    <property type="match status" value="1"/>
</dbReference>
<protein>
    <submittedName>
        <fullName evidence="6">DNA-binding transcriptional LysR family regulator</fullName>
    </submittedName>
</protein>
<dbReference type="GO" id="GO:0006351">
    <property type="term" value="P:DNA-templated transcription"/>
    <property type="evidence" value="ECO:0007669"/>
    <property type="project" value="TreeGrafter"/>
</dbReference>
<dbReference type="PROSITE" id="PS50931">
    <property type="entry name" value="HTH_LYSR"/>
    <property type="match status" value="1"/>
</dbReference>
<dbReference type="Proteomes" id="UP000532440">
    <property type="component" value="Unassembled WGS sequence"/>
</dbReference>
<dbReference type="RefSeq" id="WP_183968708.1">
    <property type="nucleotide sequence ID" value="NZ_BAABEW010000012.1"/>
</dbReference>
<evidence type="ECO:0000256" key="3">
    <source>
        <dbReference type="ARBA" id="ARBA00023125"/>
    </source>
</evidence>
<name>A0A7W8M9F5_9BURK</name>
<evidence type="ECO:0000256" key="2">
    <source>
        <dbReference type="ARBA" id="ARBA00023015"/>
    </source>
</evidence>
<organism evidence="6 7">
    <name type="scientific">Quisquiliibacterium transsilvanicum</name>
    <dbReference type="NCBI Taxonomy" id="1549638"/>
    <lineage>
        <taxon>Bacteria</taxon>
        <taxon>Pseudomonadati</taxon>
        <taxon>Pseudomonadota</taxon>
        <taxon>Betaproteobacteria</taxon>
        <taxon>Burkholderiales</taxon>
        <taxon>Burkholderiaceae</taxon>
        <taxon>Quisquiliibacterium</taxon>
    </lineage>
</organism>
<dbReference type="Gene3D" id="1.10.10.10">
    <property type="entry name" value="Winged helix-like DNA-binding domain superfamily/Winged helix DNA-binding domain"/>
    <property type="match status" value="1"/>
</dbReference>
<dbReference type="InterPro" id="IPR000847">
    <property type="entry name" value="LysR_HTH_N"/>
</dbReference>
<keyword evidence="3 6" id="KW-0238">DNA-binding</keyword>
<comment type="caution">
    <text evidence="6">The sequence shown here is derived from an EMBL/GenBank/DDBJ whole genome shotgun (WGS) entry which is preliminary data.</text>
</comment>
<gene>
    <name evidence="6" type="ORF">HNQ70_002841</name>
</gene>
<dbReference type="FunFam" id="1.10.10.10:FF:000038">
    <property type="entry name" value="Glycine cleavage system transcriptional activator"/>
    <property type="match status" value="1"/>
</dbReference>
<dbReference type="PANTHER" id="PTHR30537:SF26">
    <property type="entry name" value="GLYCINE CLEAVAGE SYSTEM TRANSCRIPTIONAL ACTIVATOR"/>
    <property type="match status" value="1"/>
</dbReference>
<dbReference type="SUPFAM" id="SSF46785">
    <property type="entry name" value="Winged helix' DNA-binding domain"/>
    <property type="match status" value="1"/>
</dbReference>
<keyword evidence="4" id="KW-0804">Transcription</keyword>
<dbReference type="SUPFAM" id="SSF53850">
    <property type="entry name" value="Periplasmic binding protein-like II"/>
    <property type="match status" value="1"/>
</dbReference>
<dbReference type="InterPro" id="IPR036390">
    <property type="entry name" value="WH_DNA-bd_sf"/>
</dbReference>
<dbReference type="InterPro" id="IPR058163">
    <property type="entry name" value="LysR-type_TF_proteobact-type"/>
</dbReference>
<dbReference type="GO" id="GO:0043565">
    <property type="term" value="F:sequence-specific DNA binding"/>
    <property type="evidence" value="ECO:0007669"/>
    <property type="project" value="TreeGrafter"/>
</dbReference>
<evidence type="ECO:0000313" key="7">
    <source>
        <dbReference type="Proteomes" id="UP000532440"/>
    </source>
</evidence>
<evidence type="ECO:0000256" key="4">
    <source>
        <dbReference type="ARBA" id="ARBA00023163"/>
    </source>
</evidence>
<proteinExistence type="inferred from homology"/>
<evidence type="ECO:0000313" key="6">
    <source>
        <dbReference type="EMBL" id="MBB5272818.1"/>
    </source>
</evidence>
<dbReference type="CDD" id="cd08432">
    <property type="entry name" value="PBP2_GcdR_TrpI_HvrB_AmpR_like"/>
    <property type="match status" value="1"/>
</dbReference>
<evidence type="ECO:0000259" key="5">
    <source>
        <dbReference type="PROSITE" id="PS50931"/>
    </source>
</evidence>
<dbReference type="Pfam" id="PF03466">
    <property type="entry name" value="LysR_substrate"/>
    <property type="match status" value="1"/>
</dbReference>
<dbReference type="GO" id="GO:0003700">
    <property type="term" value="F:DNA-binding transcription factor activity"/>
    <property type="evidence" value="ECO:0007669"/>
    <property type="project" value="InterPro"/>
</dbReference>
<evidence type="ECO:0000256" key="1">
    <source>
        <dbReference type="ARBA" id="ARBA00009437"/>
    </source>
</evidence>
<keyword evidence="2" id="KW-0805">Transcription regulation</keyword>
<dbReference type="InterPro" id="IPR036388">
    <property type="entry name" value="WH-like_DNA-bd_sf"/>
</dbReference>
<comment type="similarity">
    <text evidence="1">Belongs to the LysR transcriptional regulatory family.</text>
</comment>
<reference evidence="6 7" key="1">
    <citation type="submission" date="2020-08" db="EMBL/GenBank/DDBJ databases">
        <title>Genomic Encyclopedia of Type Strains, Phase IV (KMG-IV): sequencing the most valuable type-strain genomes for metagenomic binning, comparative biology and taxonomic classification.</title>
        <authorList>
            <person name="Goeker M."/>
        </authorList>
    </citation>
    <scope>NUCLEOTIDE SEQUENCE [LARGE SCALE GENOMIC DNA]</scope>
    <source>
        <strain evidence="6 7">DSM 29781</strain>
    </source>
</reference>
<keyword evidence="7" id="KW-1185">Reference proteome</keyword>
<accession>A0A7W8M9F5</accession>
<sequence length="304" mass="33542">MPDARRLPPLDLLLTFESAARHLSFTRAAEERFVTQSAVSRQIRALEEDLGAPLFRRAHRSLALTDEGKALAVACSEMLIRLREAVERVRAPRTRRVLTLSTTPGMASLWLIPRLARFVQRQPGVDVRLDVSFSLRDLVQDAIDVAIRLGRVDAPEGVKLFDEEVLPVCSPSLLGPYALPLAAPADLARHTLLRLHDVGRGPLQDWEPWLTAMGLPDLEPRATLTFSNYDEVIAAAMLGQGVALGRRPLVDALLEDGRLVAPFKDTLASPRAYFVVVNPASEGRPETRALVEWLLDEASETRAG</sequence>
<dbReference type="Pfam" id="PF00126">
    <property type="entry name" value="HTH_1"/>
    <property type="match status" value="1"/>
</dbReference>
<dbReference type="EMBL" id="JACHGB010000005">
    <property type="protein sequence ID" value="MBB5272818.1"/>
    <property type="molecule type" value="Genomic_DNA"/>
</dbReference>